<proteinExistence type="inferred from homology"/>
<evidence type="ECO:0000256" key="2">
    <source>
        <dbReference type="ARBA" id="ARBA00022692"/>
    </source>
</evidence>
<evidence type="ECO:0000256" key="3">
    <source>
        <dbReference type="ARBA" id="ARBA00022989"/>
    </source>
</evidence>
<feature type="compositionally biased region" description="Polar residues" evidence="6">
    <location>
        <begin position="187"/>
        <end position="199"/>
    </location>
</feature>
<evidence type="ECO:0000313" key="7">
    <source>
        <dbReference type="EMBL" id="JAS34238.1"/>
    </source>
</evidence>
<keyword evidence="4 5" id="KW-0472">Membrane</keyword>
<keyword evidence="5" id="KW-0406">Ion transport</keyword>
<sequence length="213" mass="23735">MMHEAFWFGLDLKDLLFKDFTINSARGLFFLCMGLISLTILFEGLKVLQIKAKVKSLLLGKPNIFTRVSDDTELFDNTIFINQKRRLSWFIAEVGLYVIQIISGYVIMLAVMTYNAYIGLSVLLGASIGYAVFGAVLMANRIENAKLMTPCQQCINNTREDSIQNTVLEDDAGYSEDPVLPPLIHSSASLESNTGCHQESTAHKNDKSLLTPD</sequence>
<comment type="subcellular location">
    <subcellularLocation>
        <location evidence="1 5">Membrane</location>
        <topology evidence="1 5">Multi-pass membrane protein</topology>
    </subcellularLocation>
</comment>
<keyword evidence="3 5" id="KW-1133">Transmembrane helix</keyword>
<dbReference type="AlphaFoldDB" id="A0A1B6E8H1"/>
<reference evidence="7" key="1">
    <citation type="submission" date="2015-12" db="EMBL/GenBank/DDBJ databases">
        <title>De novo transcriptome assembly of four potential Pierce s Disease insect vectors from Arizona vineyards.</title>
        <authorList>
            <person name="Tassone E.E."/>
        </authorList>
    </citation>
    <scope>NUCLEOTIDE SEQUENCE</scope>
</reference>
<evidence type="ECO:0000256" key="4">
    <source>
        <dbReference type="ARBA" id="ARBA00023136"/>
    </source>
</evidence>
<dbReference type="Pfam" id="PF04145">
    <property type="entry name" value="Ctr"/>
    <property type="match status" value="1"/>
</dbReference>
<dbReference type="PANTHER" id="PTHR12483:SF27">
    <property type="entry name" value="COPPER TRANSPORT PROTEIN CTR1"/>
    <property type="match status" value="1"/>
</dbReference>
<feature type="transmembrane region" description="Helical" evidence="5">
    <location>
        <begin position="117"/>
        <end position="139"/>
    </location>
</feature>
<name>A0A1B6E8H1_9HEMI</name>
<keyword evidence="5" id="KW-0186">Copper</keyword>
<dbReference type="InterPro" id="IPR007274">
    <property type="entry name" value="Cop_transporter"/>
</dbReference>
<evidence type="ECO:0000256" key="1">
    <source>
        <dbReference type="ARBA" id="ARBA00004141"/>
    </source>
</evidence>
<evidence type="ECO:0000256" key="6">
    <source>
        <dbReference type="SAM" id="MobiDB-lite"/>
    </source>
</evidence>
<dbReference type="GO" id="GO:0005886">
    <property type="term" value="C:plasma membrane"/>
    <property type="evidence" value="ECO:0007669"/>
    <property type="project" value="TreeGrafter"/>
</dbReference>
<evidence type="ECO:0000256" key="5">
    <source>
        <dbReference type="RuleBase" id="RU367022"/>
    </source>
</evidence>
<feature type="transmembrane region" description="Helical" evidence="5">
    <location>
        <begin position="87"/>
        <end position="111"/>
    </location>
</feature>
<gene>
    <name evidence="7" type="ORF">g.3632</name>
</gene>
<dbReference type="EMBL" id="GEDC01003060">
    <property type="protein sequence ID" value="JAS34238.1"/>
    <property type="molecule type" value="Transcribed_RNA"/>
</dbReference>
<keyword evidence="5" id="KW-0187">Copper transport</keyword>
<dbReference type="GO" id="GO:0005375">
    <property type="term" value="F:copper ion transmembrane transporter activity"/>
    <property type="evidence" value="ECO:0007669"/>
    <property type="project" value="UniProtKB-UniRule"/>
</dbReference>
<protein>
    <recommendedName>
        <fullName evidence="5">Copper transport protein</fullName>
    </recommendedName>
</protein>
<feature type="region of interest" description="Disordered" evidence="6">
    <location>
        <begin position="187"/>
        <end position="213"/>
    </location>
</feature>
<keyword evidence="5" id="KW-0813">Transport</keyword>
<keyword evidence="2 5" id="KW-0812">Transmembrane</keyword>
<feature type="transmembrane region" description="Helical" evidence="5">
    <location>
        <begin position="20"/>
        <end position="42"/>
    </location>
</feature>
<organism evidence="7">
    <name type="scientific">Clastoptera arizonana</name>
    <name type="common">Arizona spittle bug</name>
    <dbReference type="NCBI Taxonomy" id="38151"/>
    <lineage>
        <taxon>Eukaryota</taxon>
        <taxon>Metazoa</taxon>
        <taxon>Ecdysozoa</taxon>
        <taxon>Arthropoda</taxon>
        <taxon>Hexapoda</taxon>
        <taxon>Insecta</taxon>
        <taxon>Pterygota</taxon>
        <taxon>Neoptera</taxon>
        <taxon>Paraneoptera</taxon>
        <taxon>Hemiptera</taxon>
        <taxon>Auchenorrhyncha</taxon>
        <taxon>Cercopoidea</taxon>
        <taxon>Clastopteridae</taxon>
        <taxon>Clastoptera</taxon>
    </lineage>
</organism>
<accession>A0A1B6E8H1</accession>
<comment type="similarity">
    <text evidence="5">Belongs to the copper transporter (Ctr) (TC 1.A.56) family. SLC31A subfamily.</text>
</comment>
<dbReference type="PANTHER" id="PTHR12483">
    <property type="entry name" value="SOLUTE CARRIER FAMILY 31 COPPER TRANSPORTERS"/>
    <property type="match status" value="1"/>
</dbReference>